<reference evidence="9 10" key="1">
    <citation type="submission" date="2015-08" db="EMBL/GenBank/DDBJ databases">
        <title>Draft genome sequence of cellulolytic and xylanolytic Paenibacillus sp. A59, isolated from a decaying forest soil from Patagonia, Argentina.</title>
        <authorList>
            <person name="Ghio S."/>
            <person name="Caceres A.M."/>
            <person name="Talia P."/>
            <person name="Grasso D."/>
            <person name="Campos E."/>
        </authorList>
    </citation>
    <scope>NUCLEOTIDE SEQUENCE [LARGE SCALE GENOMIC DNA]</scope>
    <source>
        <strain evidence="9 10">A59</strain>
    </source>
</reference>
<proteinExistence type="inferred from homology"/>
<dbReference type="PATRIC" id="fig|1705561.3.peg.507"/>
<comment type="similarity">
    <text evidence="2">Belongs to the amino acid-polyamine-organocation (APC) superfamily. Spore germination protein (SGP) (TC 2.A.3.9) family.</text>
</comment>
<dbReference type="Proteomes" id="UP000037688">
    <property type="component" value="Unassembled WGS sequence"/>
</dbReference>
<keyword evidence="7 8" id="KW-0472">Membrane</keyword>
<gene>
    <name evidence="9" type="ORF">AMS66_04210</name>
</gene>
<keyword evidence="4" id="KW-0309">Germination</keyword>
<comment type="caution">
    <text evidence="9">The sequence shown here is derived from an EMBL/GenBank/DDBJ whole genome shotgun (WGS) entry which is preliminary data.</text>
</comment>
<evidence type="ECO:0000256" key="4">
    <source>
        <dbReference type="ARBA" id="ARBA00022544"/>
    </source>
</evidence>
<keyword evidence="3" id="KW-0813">Transport</keyword>
<dbReference type="NCBIfam" id="TIGR00912">
    <property type="entry name" value="2A0309"/>
    <property type="match status" value="1"/>
</dbReference>
<keyword evidence="6 8" id="KW-1133">Transmembrane helix</keyword>
<feature type="transmembrane region" description="Helical" evidence="8">
    <location>
        <begin position="38"/>
        <end position="59"/>
    </location>
</feature>
<feature type="transmembrane region" description="Helical" evidence="8">
    <location>
        <begin position="117"/>
        <end position="135"/>
    </location>
</feature>
<dbReference type="EMBL" id="LITU01000036">
    <property type="protein sequence ID" value="KOY17477.1"/>
    <property type="molecule type" value="Genomic_DNA"/>
</dbReference>
<dbReference type="RefSeq" id="WP_053779602.1">
    <property type="nucleotide sequence ID" value="NZ_LITU01000036.1"/>
</dbReference>
<organism evidence="9 10">
    <name type="scientific">Paenibacillus xylanivorans</name>
    <dbReference type="NCBI Taxonomy" id="1705561"/>
    <lineage>
        <taxon>Bacteria</taxon>
        <taxon>Bacillati</taxon>
        <taxon>Bacillota</taxon>
        <taxon>Bacilli</taxon>
        <taxon>Bacillales</taxon>
        <taxon>Paenibacillaceae</taxon>
        <taxon>Paenibacillus</taxon>
    </lineage>
</organism>
<dbReference type="GO" id="GO:0016020">
    <property type="term" value="C:membrane"/>
    <property type="evidence" value="ECO:0007669"/>
    <property type="project" value="UniProtKB-SubCell"/>
</dbReference>
<feature type="transmembrane region" description="Helical" evidence="8">
    <location>
        <begin position="147"/>
        <end position="167"/>
    </location>
</feature>
<evidence type="ECO:0000313" key="10">
    <source>
        <dbReference type="Proteomes" id="UP000037688"/>
    </source>
</evidence>
<feature type="transmembrane region" description="Helical" evidence="8">
    <location>
        <begin position="336"/>
        <end position="355"/>
    </location>
</feature>
<dbReference type="PANTHER" id="PTHR34975:SF2">
    <property type="entry name" value="SPORE GERMINATION PROTEIN A2"/>
    <property type="match status" value="1"/>
</dbReference>
<dbReference type="OrthoDB" id="2078716at2"/>
<protein>
    <submittedName>
        <fullName evidence="9">Spore gernimation protein</fullName>
    </submittedName>
</protein>
<dbReference type="GO" id="GO:0009847">
    <property type="term" value="P:spore germination"/>
    <property type="evidence" value="ECO:0007669"/>
    <property type="project" value="InterPro"/>
</dbReference>
<evidence type="ECO:0000256" key="1">
    <source>
        <dbReference type="ARBA" id="ARBA00004141"/>
    </source>
</evidence>
<evidence type="ECO:0000256" key="5">
    <source>
        <dbReference type="ARBA" id="ARBA00022692"/>
    </source>
</evidence>
<evidence type="ECO:0000313" key="9">
    <source>
        <dbReference type="EMBL" id="KOY17477.1"/>
    </source>
</evidence>
<feature type="transmembrane region" description="Helical" evidence="8">
    <location>
        <begin position="273"/>
        <end position="295"/>
    </location>
</feature>
<name>A0A0N1IWU6_9BACL</name>
<accession>A0A0N1IWU6</accession>
<evidence type="ECO:0000256" key="3">
    <source>
        <dbReference type="ARBA" id="ARBA00022448"/>
    </source>
</evidence>
<evidence type="ECO:0000256" key="2">
    <source>
        <dbReference type="ARBA" id="ARBA00007998"/>
    </source>
</evidence>
<dbReference type="PANTHER" id="PTHR34975">
    <property type="entry name" value="SPORE GERMINATION PROTEIN A2"/>
    <property type="match status" value="1"/>
</dbReference>
<dbReference type="Pfam" id="PF03845">
    <property type="entry name" value="Spore_permease"/>
    <property type="match status" value="1"/>
</dbReference>
<comment type="subcellular location">
    <subcellularLocation>
        <location evidence="1">Membrane</location>
        <topology evidence="1">Multi-pass membrane protein</topology>
    </subcellularLocation>
</comment>
<evidence type="ECO:0000256" key="6">
    <source>
        <dbReference type="ARBA" id="ARBA00022989"/>
    </source>
</evidence>
<feature type="transmembrane region" description="Helical" evidence="8">
    <location>
        <begin position="12"/>
        <end position="32"/>
    </location>
</feature>
<sequence>MPIREKITIRQFTLLTFLVMVGDMILIYPSLVTTLGKQDAWICSFLSQPIGLFIIWIFYKLYQTYPKLTLIEICQKLLGPWIGSVLSAGYLFYFAIGAAICIREVGDFMTTQIYFETPIRVILIMLMCVLIWGLINGLQTMGATSELLTPIVVVFMTLLFVGLLPKIDVSHLQPILSISWVHLIETVIRGSFTSFGELLVLIMILPYVMSGPHLKRDLLLATFCGGLLLCVLLLFSLMVVGPFLTQHNIFISYTLSQKINIGNFFERIEAFMATAWLIATYFKSLLYMFAFVIGLAQLFRLKTYKPLILPSSLLMFALAILISPNVIFYIETIMPSWVDWDITCSFIIPLLLLLVHRIRFGKNKGNQTHPERLPT</sequence>
<keyword evidence="5 8" id="KW-0812">Transmembrane</keyword>
<feature type="transmembrane region" description="Helical" evidence="8">
    <location>
        <begin position="220"/>
        <end position="244"/>
    </location>
</feature>
<evidence type="ECO:0000256" key="8">
    <source>
        <dbReference type="SAM" id="Phobius"/>
    </source>
</evidence>
<feature type="transmembrane region" description="Helical" evidence="8">
    <location>
        <begin position="80"/>
        <end position="105"/>
    </location>
</feature>
<keyword evidence="10" id="KW-1185">Reference proteome</keyword>
<dbReference type="InterPro" id="IPR004761">
    <property type="entry name" value="Spore_GerAB"/>
</dbReference>
<feature type="transmembrane region" description="Helical" evidence="8">
    <location>
        <begin position="307"/>
        <end position="330"/>
    </location>
</feature>
<feature type="transmembrane region" description="Helical" evidence="8">
    <location>
        <begin position="187"/>
        <end position="208"/>
    </location>
</feature>
<evidence type="ECO:0000256" key="7">
    <source>
        <dbReference type="ARBA" id="ARBA00023136"/>
    </source>
</evidence>
<dbReference type="AlphaFoldDB" id="A0A0N1IWU6"/>